<accession>A0ABD3HSC6</accession>
<comment type="caution">
    <text evidence="1">The sequence shown here is derived from an EMBL/GenBank/DDBJ whole genome shotgun (WGS) entry which is preliminary data.</text>
</comment>
<dbReference type="Pfam" id="PF02992">
    <property type="entry name" value="Transposase_21"/>
    <property type="match status" value="1"/>
</dbReference>
<reference evidence="1 2" key="1">
    <citation type="submission" date="2024-09" db="EMBL/GenBank/DDBJ databases">
        <title>Chromosome-scale assembly of Riccia sorocarpa.</title>
        <authorList>
            <person name="Paukszto L."/>
        </authorList>
    </citation>
    <scope>NUCLEOTIDE SEQUENCE [LARGE SCALE GENOMIC DNA]</scope>
    <source>
        <strain evidence="1">LP-2024</strain>
        <tissue evidence="1">Aerial parts of the thallus</tissue>
    </source>
</reference>
<keyword evidence="2" id="KW-1185">Reference proteome</keyword>
<organism evidence="1 2">
    <name type="scientific">Riccia sorocarpa</name>
    <dbReference type="NCBI Taxonomy" id="122646"/>
    <lineage>
        <taxon>Eukaryota</taxon>
        <taxon>Viridiplantae</taxon>
        <taxon>Streptophyta</taxon>
        <taxon>Embryophyta</taxon>
        <taxon>Marchantiophyta</taxon>
        <taxon>Marchantiopsida</taxon>
        <taxon>Marchantiidae</taxon>
        <taxon>Marchantiales</taxon>
        <taxon>Ricciaceae</taxon>
        <taxon>Riccia</taxon>
    </lineage>
</organism>
<name>A0ABD3HSC6_9MARC</name>
<dbReference type="Proteomes" id="UP001633002">
    <property type="component" value="Unassembled WGS sequence"/>
</dbReference>
<evidence type="ECO:0000313" key="1">
    <source>
        <dbReference type="EMBL" id="KAL3693681.1"/>
    </source>
</evidence>
<sequence length="167" mass="19031">MRTVGDSPAMHHAEATYECMRDNPRAVRLGLATDGFSPVGLSRKSYSIWPVMVINYNVSSWGNTASCVWTKPHVDITRASILGYAMHEEGNVVKNLLQHIWGKMDTINHWRACVEFGMHPLRTKGVEGICRFFLEDVICRYGFVDLLSQEDDEDEDEDEDDLHEDIV</sequence>
<evidence type="ECO:0000313" key="2">
    <source>
        <dbReference type="Proteomes" id="UP001633002"/>
    </source>
</evidence>
<gene>
    <name evidence="1" type="ORF">R1sor_007332</name>
</gene>
<dbReference type="EMBL" id="JBJQOH010000003">
    <property type="protein sequence ID" value="KAL3693681.1"/>
    <property type="molecule type" value="Genomic_DNA"/>
</dbReference>
<protein>
    <submittedName>
        <fullName evidence="1">Uncharacterized protein</fullName>
    </submittedName>
</protein>
<proteinExistence type="predicted"/>
<dbReference type="AlphaFoldDB" id="A0ABD3HSC6"/>
<dbReference type="InterPro" id="IPR004242">
    <property type="entry name" value="Transposase_21"/>
</dbReference>